<evidence type="ECO:0000256" key="1">
    <source>
        <dbReference type="SAM" id="MobiDB-lite"/>
    </source>
</evidence>
<keyword evidence="3" id="KW-1185">Reference proteome</keyword>
<sequence>MADALLQVRTVGWLLGVIEQLYTEVEVRQRKMGDSLAIAGKISMPDITFAYFLQKYGRKNLVDEYVGSLVNTLERFREEDARLATFDEFLSEHWDIGIVLGYLQGSNLALQAAVVPCIDYPARTSEANAQPFICLRKASFIADAVLGIRNEKTKERFLQLLCTELHRIEASITAALPAIWNSMQGEEGHPTVQADILGLLARSEKDLPETARQGISLDLILEEFMKAATQLPDGSDTAAAHVSLDGFMTASMTCQVLRDSIRVREVKPALLPGEAEDADESPQSVTLAVVVLRHFDAMLTAWLPLTLEPSPAASKHQSEIQKLRAERGGVAKLKGYVALLQSLMATCFQFMLSTMLEPDTAPDQVEVRLCRAEDAVLVLMGNPYLVADPALRGTSTGGLTSMGIARTRRLAPPLRVGGLAAQAAVWRQLRTSQEQMAALIVQHKWRLIVQERKAKQMLSDVQRASISSLSPRHQGREAQAHMLA</sequence>
<dbReference type="AlphaFoldDB" id="A0AAW1T6U6"/>
<dbReference type="Proteomes" id="UP001485043">
    <property type="component" value="Unassembled WGS sequence"/>
</dbReference>
<organism evidence="2 3">
    <name type="scientific">Apatococcus fuscideae</name>
    <dbReference type="NCBI Taxonomy" id="2026836"/>
    <lineage>
        <taxon>Eukaryota</taxon>
        <taxon>Viridiplantae</taxon>
        <taxon>Chlorophyta</taxon>
        <taxon>core chlorophytes</taxon>
        <taxon>Trebouxiophyceae</taxon>
        <taxon>Chlorellales</taxon>
        <taxon>Chlorellaceae</taxon>
        <taxon>Apatococcus</taxon>
    </lineage>
</organism>
<feature type="region of interest" description="Disordered" evidence="1">
    <location>
        <begin position="463"/>
        <end position="484"/>
    </location>
</feature>
<accession>A0AAW1T6U6</accession>
<feature type="compositionally biased region" description="Basic and acidic residues" evidence="1">
    <location>
        <begin position="474"/>
        <end position="484"/>
    </location>
</feature>
<name>A0AAW1T6U6_9CHLO</name>
<proteinExistence type="predicted"/>
<comment type="caution">
    <text evidence="2">The sequence shown here is derived from an EMBL/GenBank/DDBJ whole genome shotgun (WGS) entry which is preliminary data.</text>
</comment>
<evidence type="ECO:0000313" key="3">
    <source>
        <dbReference type="Proteomes" id="UP001485043"/>
    </source>
</evidence>
<evidence type="ECO:0000313" key="2">
    <source>
        <dbReference type="EMBL" id="KAK9864568.1"/>
    </source>
</evidence>
<protein>
    <submittedName>
        <fullName evidence="2">Uncharacterized protein</fullName>
    </submittedName>
</protein>
<dbReference type="EMBL" id="JALJOV010000338">
    <property type="protein sequence ID" value="KAK9864568.1"/>
    <property type="molecule type" value="Genomic_DNA"/>
</dbReference>
<gene>
    <name evidence="2" type="ORF">WJX84_011813</name>
</gene>
<reference evidence="2 3" key="1">
    <citation type="journal article" date="2024" name="Nat. Commun.">
        <title>Phylogenomics reveals the evolutionary origins of lichenization in chlorophyte algae.</title>
        <authorList>
            <person name="Puginier C."/>
            <person name="Libourel C."/>
            <person name="Otte J."/>
            <person name="Skaloud P."/>
            <person name="Haon M."/>
            <person name="Grisel S."/>
            <person name="Petersen M."/>
            <person name="Berrin J.G."/>
            <person name="Delaux P.M."/>
            <person name="Dal Grande F."/>
            <person name="Keller J."/>
        </authorList>
    </citation>
    <scope>NUCLEOTIDE SEQUENCE [LARGE SCALE GENOMIC DNA]</scope>
    <source>
        <strain evidence="2 3">SAG 2523</strain>
    </source>
</reference>